<keyword evidence="4" id="KW-1185">Reference proteome</keyword>
<feature type="compositionally biased region" description="Basic residues" evidence="2">
    <location>
        <begin position="70"/>
        <end position="82"/>
    </location>
</feature>
<evidence type="ECO:0000256" key="2">
    <source>
        <dbReference type="SAM" id="MobiDB-lite"/>
    </source>
</evidence>
<feature type="compositionally biased region" description="Pro residues" evidence="2">
    <location>
        <begin position="1"/>
        <end position="14"/>
    </location>
</feature>
<feature type="coiled-coil region" evidence="1">
    <location>
        <begin position="342"/>
        <end position="369"/>
    </location>
</feature>
<protein>
    <submittedName>
        <fullName evidence="3">Uncharacterized protein</fullName>
    </submittedName>
</protein>
<feature type="compositionally biased region" description="Basic and acidic residues" evidence="2">
    <location>
        <begin position="443"/>
        <end position="454"/>
    </location>
</feature>
<feature type="compositionally biased region" description="Acidic residues" evidence="2">
    <location>
        <begin position="424"/>
        <end position="433"/>
    </location>
</feature>
<sequence>MPRPPSSPSPPPAAFPFTTGGFDFPHASTSPPNTSRTASASAAGNALRSLAAPTPAVYDATSSPRDTARRVRTRTSNRRGPLHRLFGPPRDSDAADNLSRRPPTAHPNRPRATPSERYLRRSQARTREQRLADMDATNDVLDSSSGLPTNNPFATLNTYTRPRSPIVQVNSERRHKRRKLDHDSGAANEYMCFKYGHKGQVVPGRLRMEIVSCDGGEHRRDNPPGLYRVQNVLRNDKSVYCSESSQCNLLLKHIGEAPFALEKVVIRAPDRGFTAPVQEGLVFVSMSANELLSGTSAYNLRYDSLPLTSPTPSSPFEANEQISLTEALDDPSVWQYSRPGAQEDMEERIENLRLRSERLNAESENWISTLRSDSERRRIMRQMVEHEDEADGDNCDHAADGSYSGPAGISAPTPPPFTVTTAASEDEESDSNEEQPSAAIMADRVRRNSRWHADSDDDDDDDDDDEIVPRLGSLRRAPALDYSTYSEWRERRERQIEPIRASRVATPSRIEPTSDAQPLIPPHARFFIAKNKNKITIKFHPAISGRHVLLKFWSPKHDGNIDIESVQFYGYSGPRYFPAVQPR</sequence>
<feature type="region of interest" description="Disordered" evidence="2">
    <location>
        <begin position="386"/>
        <end position="470"/>
    </location>
</feature>
<keyword evidence="1" id="KW-0175">Coiled coil</keyword>
<dbReference type="AlphaFoldDB" id="A0AAD4IK52"/>
<accession>A0AAD4IK52</accession>
<dbReference type="EMBL" id="JAANER010000001">
    <property type="protein sequence ID" value="KAG9195950.1"/>
    <property type="molecule type" value="Genomic_DNA"/>
</dbReference>
<feature type="region of interest" description="Disordered" evidence="2">
    <location>
        <begin position="139"/>
        <end position="158"/>
    </location>
</feature>
<comment type="caution">
    <text evidence="3">The sequence shown here is derived from an EMBL/GenBank/DDBJ whole genome shotgun (WGS) entry which is preliminary data.</text>
</comment>
<feature type="compositionally biased region" description="Polar residues" evidence="2">
    <location>
        <begin position="140"/>
        <end position="158"/>
    </location>
</feature>
<evidence type="ECO:0000313" key="3">
    <source>
        <dbReference type="EMBL" id="KAG9195950.1"/>
    </source>
</evidence>
<evidence type="ECO:0000313" key="4">
    <source>
        <dbReference type="Proteomes" id="UP001199106"/>
    </source>
</evidence>
<gene>
    <name evidence="3" type="ORF">G6011_01071</name>
</gene>
<feature type="compositionally biased region" description="Acidic residues" evidence="2">
    <location>
        <begin position="455"/>
        <end position="466"/>
    </location>
</feature>
<feature type="compositionally biased region" description="Polar residues" evidence="2">
    <location>
        <begin position="27"/>
        <end position="42"/>
    </location>
</feature>
<evidence type="ECO:0000256" key="1">
    <source>
        <dbReference type="SAM" id="Coils"/>
    </source>
</evidence>
<name>A0AAD4IK52_9PLEO</name>
<proteinExistence type="predicted"/>
<feature type="region of interest" description="Disordered" evidence="2">
    <location>
        <begin position="1"/>
        <end position="129"/>
    </location>
</feature>
<organism evidence="3 4">
    <name type="scientific">Alternaria panax</name>
    <dbReference type="NCBI Taxonomy" id="48097"/>
    <lineage>
        <taxon>Eukaryota</taxon>
        <taxon>Fungi</taxon>
        <taxon>Dikarya</taxon>
        <taxon>Ascomycota</taxon>
        <taxon>Pezizomycotina</taxon>
        <taxon>Dothideomycetes</taxon>
        <taxon>Pleosporomycetidae</taxon>
        <taxon>Pleosporales</taxon>
        <taxon>Pleosporineae</taxon>
        <taxon>Pleosporaceae</taxon>
        <taxon>Alternaria</taxon>
        <taxon>Alternaria sect. Panax</taxon>
    </lineage>
</organism>
<dbReference type="Proteomes" id="UP001199106">
    <property type="component" value="Unassembled WGS sequence"/>
</dbReference>
<reference evidence="3" key="1">
    <citation type="submission" date="2021-07" db="EMBL/GenBank/DDBJ databases">
        <title>Genome Resource of American Ginseng Black Spot Pathogen Alternaria panax.</title>
        <authorList>
            <person name="Qiu C."/>
            <person name="Wang W."/>
            <person name="Liu Z."/>
        </authorList>
    </citation>
    <scope>NUCLEOTIDE SEQUENCE</scope>
    <source>
        <strain evidence="3">BNCC115425</strain>
    </source>
</reference>